<dbReference type="InterPro" id="IPR009061">
    <property type="entry name" value="DNA-bd_dom_put_sf"/>
</dbReference>
<keyword evidence="2" id="KW-1185">Reference proteome</keyword>
<dbReference type="Proteomes" id="UP000471465">
    <property type="component" value="Unassembled WGS sequence"/>
</dbReference>
<evidence type="ECO:0000313" key="2">
    <source>
        <dbReference type="Proteomes" id="UP000471465"/>
    </source>
</evidence>
<accession>A0A6N7BZ18</accession>
<dbReference type="SUPFAM" id="SSF46955">
    <property type="entry name" value="Putative DNA-binding domain"/>
    <property type="match status" value="1"/>
</dbReference>
<comment type="caution">
    <text evidence="1">The sequence shown here is derived from an EMBL/GenBank/DDBJ whole genome shotgun (WGS) entry which is preliminary data.</text>
</comment>
<protein>
    <recommendedName>
        <fullName evidence="3">Helix-turn-helix domain-containing protein</fullName>
    </recommendedName>
</protein>
<organism evidence="1 2">
    <name type="scientific">Psychrobacter nivimaris</name>
    <dbReference type="NCBI Taxonomy" id="281738"/>
    <lineage>
        <taxon>Bacteria</taxon>
        <taxon>Pseudomonadati</taxon>
        <taxon>Pseudomonadota</taxon>
        <taxon>Gammaproteobacteria</taxon>
        <taxon>Moraxellales</taxon>
        <taxon>Moraxellaceae</taxon>
        <taxon>Psychrobacter</taxon>
    </lineage>
</organism>
<reference evidence="1 2" key="1">
    <citation type="submission" date="2019-09" db="EMBL/GenBank/DDBJ databases">
        <title>Draft genome sequence of Psychrobacter nivimaris LAMA 639, in search for biotechnological relevant genes.</title>
        <authorList>
            <person name="Lima A.O.S."/>
            <person name="Staloch B.E.K."/>
            <person name="Freitas R.C."/>
            <person name="Niero H."/>
            <person name="Silva M.A.C."/>
        </authorList>
    </citation>
    <scope>NUCLEOTIDE SEQUENCE [LARGE SCALE GENOMIC DNA]</scope>
    <source>
        <strain evidence="1 2">LAMA 639</strain>
    </source>
</reference>
<name>A0A6N7BZ18_9GAMM</name>
<dbReference type="AlphaFoldDB" id="A0A6N7BZ18"/>
<dbReference type="RefSeq" id="WP_160022738.1">
    <property type="nucleotide sequence ID" value="NZ_VZIZ01000022.1"/>
</dbReference>
<evidence type="ECO:0008006" key="3">
    <source>
        <dbReference type="Google" id="ProtNLM"/>
    </source>
</evidence>
<evidence type="ECO:0000313" key="1">
    <source>
        <dbReference type="EMBL" id="KAF0568273.1"/>
    </source>
</evidence>
<dbReference type="EMBL" id="VZIZ01000022">
    <property type="protein sequence ID" value="KAF0568273.1"/>
    <property type="molecule type" value="Genomic_DNA"/>
</dbReference>
<sequence length="77" mass="8886">MNNDKINFSENPDALTSLKNVAKFFDVTNQTIKNWYKAGKFPLPVVNPLDDSSSSHKFFRNKDLIEFQESLTYEEPA</sequence>
<proteinExistence type="predicted"/>
<gene>
    <name evidence="1" type="ORF">FQV37_1283</name>
</gene>